<feature type="domain" description="Secretion system C-terminal sorting" evidence="2">
    <location>
        <begin position="3318"/>
        <end position="3384"/>
    </location>
</feature>
<protein>
    <submittedName>
        <fullName evidence="3">Ig domain-containing protein</fullName>
    </submittedName>
</protein>
<reference evidence="4" key="1">
    <citation type="journal article" date="2019" name="Int. J. Syst. Evol. Microbiol.">
        <title>The Global Catalogue of Microorganisms (GCM) 10K type strain sequencing project: providing services to taxonomists for standard genome sequencing and annotation.</title>
        <authorList>
            <consortium name="The Broad Institute Genomics Platform"/>
            <consortium name="The Broad Institute Genome Sequencing Center for Infectious Disease"/>
            <person name="Wu L."/>
            <person name="Ma J."/>
        </authorList>
    </citation>
    <scope>NUCLEOTIDE SEQUENCE [LARGE SCALE GENOMIC DNA]</scope>
    <source>
        <strain evidence="4">CECT 7649</strain>
    </source>
</reference>
<dbReference type="InterPro" id="IPR038081">
    <property type="entry name" value="CalX-like_sf"/>
</dbReference>
<dbReference type="SUPFAM" id="SSF141072">
    <property type="entry name" value="CalX-like"/>
    <property type="match status" value="1"/>
</dbReference>
<dbReference type="InterPro" id="IPR013783">
    <property type="entry name" value="Ig-like_fold"/>
</dbReference>
<dbReference type="SUPFAM" id="SSF49384">
    <property type="entry name" value="Carbohydrate-binding domain"/>
    <property type="match status" value="1"/>
</dbReference>
<dbReference type="NCBIfam" id="TIGR04183">
    <property type="entry name" value="Por_Secre_tail"/>
    <property type="match status" value="1"/>
</dbReference>
<dbReference type="InterPro" id="IPR015919">
    <property type="entry name" value="Cadherin-like_sf"/>
</dbReference>
<dbReference type="SUPFAM" id="SSF49478">
    <property type="entry name" value="Cna protein B-type domain"/>
    <property type="match status" value="1"/>
</dbReference>
<proteinExistence type="predicted"/>
<dbReference type="InterPro" id="IPR008965">
    <property type="entry name" value="CBM2/CBM3_carb-bd_dom_sf"/>
</dbReference>
<gene>
    <name evidence="3" type="ORF">ACFQ0S_00465</name>
</gene>
<dbReference type="InterPro" id="IPR008964">
    <property type="entry name" value="Invasin/intimin_cell_adhesion"/>
</dbReference>
<evidence type="ECO:0000313" key="3">
    <source>
        <dbReference type="EMBL" id="MFD0982936.1"/>
    </source>
</evidence>
<dbReference type="InterPro" id="IPR026444">
    <property type="entry name" value="Secre_tail"/>
</dbReference>
<keyword evidence="4" id="KW-1185">Reference proteome</keyword>
<dbReference type="Gene3D" id="2.60.40.10">
    <property type="entry name" value="Immunoglobulins"/>
    <property type="match status" value="9"/>
</dbReference>
<evidence type="ECO:0000313" key="4">
    <source>
        <dbReference type="Proteomes" id="UP001597051"/>
    </source>
</evidence>
<dbReference type="EMBL" id="JBHTIZ010000004">
    <property type="protein sequence ID" value="MFD0982936.1"/>
    <property type="molecule type" value="Genomic_DNA"/>
</dbReference>
<evidence type="ECO:0000259" key="2">
    <source>
        <dbReference type="Pfam" id="PF18962"/>
    </source>
</evidence>
<evidence type="ECO:0000256" key="1">
    <source>
        <dbReference type="ARBA" id="ARBA00022729"/>
    </source>
</evidence>
<dbReference type="SUPFAM" id="SSF49313">
    <property type="entry name" value="Cadherin-like"/>
    <property type="match status" value="5"/>
</dbReference>
<keyword evidence="1" id="KW-0732">Signal</keyword>
<dbReference type="RefSeq" id="WP_379754946.1">
    <property type="nucleotide sequence ID" value="NZ_JBHSYB010000016.1"/>
</dbReference>
<comment type="caution">
    <text evidence="3">The sequence shown here is derived from an EMBL/GenBank/DDBJ whole genome shotgun (WGS) entry which is preliminary data.</text>
</comment>
<organism evidence="3 4">
    <name type="scientific">Flavobacterium myungsuense</name>
    <dbReference type="NCBI Taxonomy" id="651823"/>
    <lineage>
        <taxon>Bacteria</taxon>
        <taxon>Pseudomonadati</taxon>
        <taxon>Bacteroidota</taxon>
        <taxon>Flavobacteriia</taxon>
        <taxon>Flavobacteriales</taxon>
        <taxon>Flavobacteriaceae</taxon>
        <taxon>Flavobacterium</taxon>
    </lineage>
</organism>
<sequence length="3391" mass="368192">MKFIKFILLLLSFVSTVYGQNSIIIKDLDAGPGDTAKIIIRLENTNKVSGLQFKIKVPTELLVNDKEVRFIGRNTNHVIYPKALGNGEYLFLCFSGTNDDFTGQTGDLIEIPIEIPLGYSTGQTYPMVFTQAIVSSSAGQDIGSNPKNGILRIGEGKNPDLKVGSISVSQNNIIPDTTCSVSWEVQNIGLSAAIGGWREQISLVSQSTGKKYIIGYAAFDATLLENGTITRNAEIDIPGIIGFDGNVKIEVALITNSGVREPDNAKGNNTALSAVNANLLRRLIFTIDRSEILENSQDQLRINLARSGDISTDETFTISSDNNSLFNLPATIKINKDESSNFWFIKPINNSTYLGDTTITLVAKGNTYSDENVSFNLLDDENVILSLDYPQNYSSAIGSKIVFTLTSNFSKNKDQIIYISTDKSKRLQLPSQVILLAGNKNITFEGAVLDTQKIEKTEIVNVFAKAEGYTSADKEITLNSINIPNFTLSISPNKISEGDGIKASYGTLKRTNQIDKKVVVQISADQEEQLILPTEILFDKGQSEKIFNIGVVNNAVVEGERTISLRSQIKFDECSCIDSSDLNTIIMQDITILDNDGLALITTLSPSTIKAGAINNKLIISRNTSNPIILQNPVVVTLTSDSPNIIELPNTVTIPANKKEVELVFNTKIDPNQDGDQNIRIQAEALNYSNGFGWILVSNQNKPDASISKITTNNSIEAGTKIPLRTFIQNQGNTSFPAGYKIDYYLSKTENRSGIKPFASSIVNKAIAINTTYEYTEDIQLPNFSGDYYLITVVNADYSIGELTYENNQNQLLIKILPSYTVAITLSKKVYKTSEIVKVLGIAKRASNNPVPNAAIALTIKNEEFERSYDTKTDANGTFSFEYVPLANESGSYTVTAAFPGEEIVPQESFELLGFEILDKPQYIKWETLVGEPLGKEFVLKNKTNTKLTDVKIQLPADADFTIDQNPVDIEAGATINFPYKIVSTIASKELKYSEYKMVIRSNEGAEYSEQVYYYCKNQVAKLVANPITINTTMVKDQTRLYEFTVKNVGAVDAENVEVLLPELGWLRLNSQKVIERIKSNEEIKIVLEFQPTVKEQVNVPISGNFVIKHKAGDWLSVPFRLETVSESTGKLIIDATDEFTYNTVSAPHLKGAKVVIKHPFTGEIIAEGLTNELGLFEVPKIKEGWYVVDISAEKHNPYQNNILVDPGKDTKVTAFLPYKAVTYSWDVKPTEILDEYEIKLDVKFETNVPIPVIVMEVDNPKLDLNVGESRMTYITVTNHGLIAAQKVSISAEEINGYTIKPLITFLDELNAKSAITIPVLMKNTGNPNRTVQTNNVIPCVVSVALNAFYVCDGEKALSAYTNYINENCRAVGGGGIVINPPTTDGGPGGPGGGGSGEEGCRCGFAAFGVLSSILPNMCDPCLKKLLEANSNGKDTLQEAAVLLANPATTFIGAVNSVVGAYEFGDSLGEAINECIINPLVWGNSPGLARASAKVSNSLAFSNSSPSTNGAWDLISEDFKKITDAITANNNLISEYIKNTDLENNFSDLNLFINQVNNIVVNQLTFTPADILTINESLKNTSVTASYIDSFTSRWNNTVEAWNAGILSPNAQYPDIIDKIKIDEYKKIKEELQPYAFKRGFVSVLDMYTSNIKFIDEFIKEKSEDTSSVCASVTIEFPQKLTMTRQAFEGTLKINNGSSKAINDINLDLVVKDENGENKTHFFQINKEAFLNGTGSVNPDSNGQGLVTFIPTKEAAPEVKKSYSFGGVLSYFDPEVNERVSITLNPVTLEVNPSPDLVLHYFMQRDILGDDALTDDIVEPSIPAELSLMIKNDGFGLAKNVNVESMQPKIIENEKGLLINFNMIGSNFNNEPRQLGLLNVNFGDIEPKTAAIGQWFFTSSLIGHFVKYDVKVSHKSSFGNANLSLIKGAYIHELIKSVKTYGINSDAISDFLVNDVSDVYDTPDRIYLSNGNDEEVSKAEAVTFLNQINASTLTSKIKINPSTTGWNYGNILDPSASQYNLVKVIRDRDSFEIPLQNFWQTQVTLKDGLNPKYENKLHVLDKISGIETYTLYFNPIDGNIPKVVTFVNAPEKYNTKSIELVTVEFNKEIDFNTFTNANIELIRQGVTLPNNDILIGKINATTFSINISALTKQSGFYQLTVKALGVKDVLGNEGKDGKKIDWLQFVNELGILKFETDQIKKQPINSINIIFNKPIRTEEFTSDKITINNLPVNNLTIQKIDDYNYTISGINPFNKDNGSYSIGIDVTKIKTIDGLSGLALQTYDWIVDNNLPKVVTIQTYSQGGANNQNITELEIELNRKLVSKFETSALQFTKNGQKIDIPVIIQKIDDLHYKIFGLGSYTADNGTYRLTIDQSTFRDENDNFGEGIADNSWTVRLAALNAISNVKVSPDRGISGTDNITSGADIQLMYKTLVANITVEVYELLGTSEVLIDKQFRDKSAEYSIALKDKVGAKKFKVVAYDVNGNRSNAEIVSAFIDFTDIITEIQPVNEISNDCTDFDYVNVNFSEDIKANSFSIDAITLKSSGVVIPKNGVIVKRITDKKYTLENIQNLNDGSIVLEIDKTKISKKWSGLNGFLIESKEIGNSAKYPITISGDENPNMKDIYTYTATNTMNKYDWIIINGEIISSTVNTVTVKWNKLNTQSLILRYQTPLNCTLTATKNVIVKDSAPELLSYPTPNVFTLGSSISSLFPTGTGNIVSYSVYPNLPSGLSINTTNGVISGTPTTISGTSTYTITALSAGGSITFDVVITVKDTAPSALSYKTPNVFTKNSIIANLNPSVSGGTIISYSISPSLPTGLSINTATGSISGTPTTISSTKTYTVTASNSGGNSSFGVVITVNDIAPSALSYNTPNVFTKNSIIPNLDPSVSGGTVISYSISPSLPSGLSFNTVTGSISGTPTTISSTKTYTVTASNSGGNSSFGVVITVNDIAPSALSYNSPNIYIKNSIIAPLYPTSSGGLILSYSVNPSLPSGLVLNTTSGVISGTPSAIVSTATYTVTAANSGGSTSFGVVITINDITPNLLSYPTPNVFTLGSSISNLNPTVAGKVISYSVSPNLPSGLSLNTTTGSISGIPTAISTTSTYTVTALISGGSITFGVVITVNDIAPSALSYNTPNVFTKNSIINNLNPSVSGGTVIKYSISPSLPLGLSFNAVNGSISGTPIAISSTTIYSVTAINSGGIASFDFVITVNDSAPSALSYNNPNVFTKNSIIPNLNPSVSGGTVISYSISPSLPSGLSFNPATGSITGIPTTIASTATYTVIASNSGGNSSFGVVITVNDETLDIDSNINVGKNLISPIPNKGQFTIHTNRVLNDCTLTIFDLTGKLVHQESHVNIETKVKDINVNLASGMYIMMLFNKEEKLKFRLLIE</sequence>
<dbReference type="SUPFAM" id="SSF49373">
    <property type="entry name" value="Invasin/intimin cell-adhesion fragments"/>
    <property type="match status" value="1"/>
</dbReference>
<dbReference type="Proteomes" id="UP001597051">
    <property type="component" value="Unassembled WGS sequence"/>
</dbReference>
<name>A0ABW3IY28_9FLAO</name>
<dbReference type="Pfam" id="PF05345">
    <property type="entry name" value="He_PIG"/>
    <property type="match status" value="5"/>
</dbReference>
<accession>A0ABW3IY28</accession>
<dbReference type="Pfam" id="PF18962">
    <property type="entry name" value="Por_Secre_tail"/>
    <property type="match status" value="1"/>
</dbReference>